<comment type="caution">
    <text evidence="1">The sequence shown here is derived from an EMBL/GenBank/DDBJ whole genome shotgun (WGS) entry which is preliminary data.</text>
</comment>
<gene>
    <name evidence="1" type="ORF">DPMN_149187</name>
</gene>
<name>A0A9D4FGY6_DREPO</name>
<reference evidence="1" key="2">
    <citation type="submission" date="2020-11" db="EMBL/GenBank/DDBJ databases">
        <authorList>
            <person name="McCartney M.A."/>
            <person name="Auch B."/>
            <person name="Kono T."/>
            <person name="Mallez S."/>
            <person name="Becker A."/>
            <person name="Gohl D.M."/>
            <person name="Silverstein K.A.T."/>
            <person name="Koren S."/>
            <person name="Bechman K.B."/>
            <person name="Herman A."/>
            <person name="Abrahante J.E."/>
            <person name="Garbe J."/>
        </authorList>
    </citation>
    <scope>NUCLEOTIDE SEQUENCE</scope>
    <source>
        <strain evidence="1">Duluth1</strain>
        <tissue evidence="1">Whole animal</tissue>
    </source>
</reference>
<organism evidence="1 2">
    <name type="scientific">Dreissena polymorpha</name>
    <name type="common">Zebra mussel</name>
    <name type="synonym">Mytilus polymorpha</name>
    <dbReference type="NCBI Taxonomy" id="45954"/>
    <lineage>
        <taxon>Eukaryota</taxon>
        <taxon>Metazoa</taxon>
        <taxon>Spiralia</taxon>
        <taxon>Lophotrochozoa</taxon>
        <taxon>Mollusca</taxon>
        <taxon>Bivalvia</taxon>
        <taxon>Autobranchia</taxon>
        <taxon>Heteroconchia</taxon>
        <taxon>Euheterodonta</taxon>
        <taxon>Imparidentia</taxon>
        <taxon>Neoheterodontei</taxon>
        <taxon>Myida</taxon>
        <taxon>Dreissenoidea</taxon>
        <taxon>Dreissenidae</taxon>
        <taxon>Dreissena</taxon>
    </lineage>
</organism>
<sequence length="170" mass="19656">MSVACRPSRSTHDILATFSRRSIRRAIIMRQSIFECRISSWVLEKEIRRKSLLSNDLSRVVMRVERMSRECRENVVCRPSSATLNILATFSRRTTNQSTVNMIYRENVACRPKITRSTHDILSTLNTTRDKSVDSQDLLSDDWSRVERASREYRVSTGVGVFFSFASKVL</sequence>
<dbReference type="AlphaFoldDB" id="A0A9D4FGY6"/>
<reference evidence="1" key="1">
    <citation type="journal article" date="2019" name="bioRxiv">
        <title>The Genome of the Zebra Mussel, Dreissena polymorpha: A Resource for Invasive Species Research.</title>
        <authorList>
            <person name="McCartney M.A."/>
            <person name="Auch B."/>
            <person name="Kono T."/>
            <person name="Mallez S."/>
            <person name="Zhang Y."/>
            <person name="Obille A."/>
            <person name="Becker A."/>
            <person name="Abrahante J.E."/>
            <person name="Garbe J."/>
            <person name="Badalamenti J.P."/>
            <person name="Herman A."/>
            <person name="Mangelson H."/>
            <person name="Liachko I."/>
            <person name="Sullivan S."/>
            <person name="Sone E.D."/>
            <person name="Koren S."/>
            <person name="Silverstein K.A.T."/>
            <person name="Beckman K.B."/>
            <person name="Gohl D.M."/>
        </authorList>
    </citation>
    <scope>NUCLEOTIDE SEQUENCE</scope>
    <source>
        <strain evidence="1">Duluth1</strain>
        <tissue evidence="1">Whole animal</tissue>
    </source>
</reference>
<dbReference type="EMBL" id="JAIWYP010000007">
    <property type="protein sequence ID" value="KAH3795632.1"/>
    <property type="molecule type" value="Genomic_DNA"/>
</dbReference>
<protein>
    <submittedName>
        <fullName evidence="1">Uncharacterized protein</fullName>
    </submittedName>
</protein>
<proteinExistence type="predicted"/>
<keyword evidence="2" id="KW-1185">Reference proteome</keyword>
<accession>A0A9D4FGY6</accession>
<dbReference type="Proteomes" id="UP000828390">
    <property type="component" value="Unassembled WGS sequence"/>
</dbReference>
<evidence type="ECO:0000313" key="2">
    <source>
        <dbReference type="Proteomes" id="UP000828390"/>
    </source>
</evidence>
<evidence type="ECO:0000313" key="1">
    <source>
        <dbReference type="EMBL" id="KAH3795632.1"/>
    </source>
</evidence>